<reference evidence="2" key="1">
    <citation type="journal article" date="2019" name="bioRxiv">
        <title>The Genome of the Zebra Mussel, Dreissena polymorpha: A Resource for Invasive Species Research.</title>
        <authorList>
            <person name="McCartney M.A."/>
            <person name="Auch B."/>
            <person name="Kono T."/>
            <person name="Mallez S."/>
            <person name="Zhang Y."/>
            <person name="Obille A."/>
            <person name="Becker A."/>
            <person name="Abrahante J.E."/>
            <person name="Garbe J."/>
            <person name="Badalamenti J.P."/>
            <person name="Herman A."/>
            <person name="Mangelson H."/>
            <person name="Liachko I."/>
            <person name="Sullivan S."/>
            <person name="Sone E.D."/>
            <person name="Koren S."/>
            <person name="Silverstein K.A.T."/>
            <person name="Beckman K.B."/>
            <person name="Gohl D.M."/>
        </authorList>
    </citation>
    <scope>NUCLEOTIDE SEQUENCE</scope>
    <source>
        <strain evidence="2">Duluth1</strain>
        <tissue evidence="2">Whole animal</tissue>
    </source>
</reference>
<protein>
    <submittedName>
        <fullName evidence="2">Uncharacterized protein</fullName>
    </submittedName>
</protein>
<accession>A0A9D4R643</accession>
<proteinExistence type="predicted"/>
<reference evidence="2" key="2">
    <citation type="submission" date="2020-11" db="EMBL/GenBank/DDBJ databases">
        <authorList>
            <person name="McCartney M.A."/>
            <person name="Auch B."/>
            <person name="Kono T."/>
            <person name="Mallez S."/>
            <person name="Becker A."/>
            <person name="Gohl D.M."/>
            <person name="Silverstein K.A.T."/>
            <person name="Koren S."/>
            <person name="Bechman K.B."/>
            <person name="Herman A."/>
            <person name="Abrahante J.E."/>
            <person name="Garbe J."/>
        </authorList>
    </citation>
    <scope>NUCLEOTIDE SEQUENCE</scope>
    <source>
        <strain evidence="2">Duluth1</strain>
        <tissue evidence="2">Whole animal</tissue>
    </source>
</reference>
<feature type="compositionally biased region" description="Basic and acidic residues" evidence="1">
    <location>
        <begin position="47"/>
        <end position="60"/>
    </location>
</feature>
<name>A0A9D4R643_DREPO</name>
<dbReference type="EMBL" id="JAIWYP010000003">
    <property type="protein sequence ID" value="KAH3856516.1"/>
    <property type="molecule type" value="Genomic_DNA"/>
</dbReference>
<organism evidence="2 3">
    <name type="scientific">Dreissena polymorpha</name>
    <name type="common">Zebra mussel</name>
    <name type="synonym">Mytilus polymorpha</name>
    <dbReference type="NCBI Taxonomy" id="45954"/>
    <lineage>
        <taxon>Eukaryota</taxon>
        <taxon>Metazoa</taxon>
        <taxon>Spiralia</taxon>
        <taxon>Lophotrochozoa</taxon>
        <taxon>Mollusca</taxon>
        <taxon>Bivalvia</taxon>
        <taxon>Autobranchia</taxon>
        <taxon>Heteroconchia</taxon>
        <taxon>Euheterodonta</taxon>
        <taxon>Imparidentia</taxon>
        <taxon>Neoheterodontei</taxon>
        <taxon>Myida</taxon>
        <taxon>Dreissenoidea</taxon>
        <taxon>Dreissenidae</taxon>
        <taxon>Dreissena</taxon>
    </lineage>
</organism>
<evidence type="ECO:0000313" key="3">
    <source>
        <dbReference type="Proteomes" id="UP000828390"/>
    </source>
</evidence>
<dbReference type="AlphaFoldDB" id="A0A9D4R643"/>
<keyword evidence="3" id="KW-1185">Reference proteome</keyword>
<gene>
    <name evidence="2" type="ORF">DPMN_099106</name>
</gene>
<feature type="region of interest" description="Disordered" evidence="1">
    <location>
        <begin position="1"/>
        <end position="22"/>
    </location>
</feature>
<dbReference type="Proteomes" id="UP000828390">
    <property type="component" value="Unassembled WGS sequence"/>
</dbReference>
<sequence length="79" mass="8889">MEDEPMGYIESNTQTECGKQESEKSIKKLNTTFQGIPDDENVNAKQGNKDKTINKSETEDNRTAATEITAKEYVMQTIV</sequence>
<feature type="region of interest" description="Disordered" evidence="1">
    <location>
        <begin position="34"/>
        <end position="60"/>
    </location>
</feature>
<evidence type="ECO:0000313" key="2">
    <source>
        <dbReference type="EMBL" id="KAH3856516.1"/>
    </source>
</evidence>
<comment type="caution">
    <text evidence="2">The sequence shown here is derived from an EMBL/GenBank/DDBJ whole genome shotgun (WGS) entry which is preliminary data.</text>
</comment>
<evidence type="ECO:0000256" key="1">
    <source>
        <dbReference type="SAM" id="MobiDB-lite"/>
    </source>
</evidence>